<evidence type="ECO:0000259" key="3">
    <source>
        <dbReference type="PROSITE" id="PS01031"/>
    </source>
</evidence>
<keyword evidence="5" id="KW-1185">Reference proteome</keyword>
<dbReference type="PANTHER" id="PTHR11527">
    <property type="entry name" value="HEAT-SHOCK PROTEIN 20 FAMILY MEMBER"/>
    <property type="match status" value="1"/>
</dbReference>
<dbReference type="OrthoDB" id="9814487at2"/>
<dbReference type="Pfam" id="PF00011">
    <property type="entry name" value="HSP20"/>
    <property type="match status" value="1"/>
</dbReference>
<evidence type="ECO:0000256" key="1">
    <source>
        <dbReference type="PROSITE-ProRule" id="PRU00285"/>
    </source>
</evidence>
<evidence type="ECO:0000313" key="4">
    <source>
        <dbReference type="EMBL" id="ALI99539.1"/>
    </source>
</evidence>
<dbReference type="PROSITE" id="PS01031">
    <property type="entry name" value="SHSP"/>
    <property type="match status" value="1"/>
</dbReference>
<proteinExistence type="inferred from homology"/>
<dbReference type="RefSeq" id="WP_062544019.1">
    <property type="nucleotide sequence ID" value="NZ_CP012643.1"/>
</dbReference>
<gene>
    <name evidence="4" type="ORF">DC20_11845</name>
</gene>
<dbReference type="KEGG" id="rti:DC20_11845"/>
<evidence type="ECO:0000256" key="2">
    <source>
        <dbReference type="RuleBase" id="RU003616"/>
    </source>
</evidence>
<dbReference type="AlphaFoldDB" id="A0A0P0CSR5"/>
<dbReference type="InterPro" id="IPR002068">
    <property type="entry name" value="A-crystallin/Hsp20_dom"/>
</dbReference>
<reference evidence="4 5" key="1">
    <citation type="submission" date="2015-08" db="EMBL/GenBank/DDBJ databases">
        <title>Complete genome sequence of Rufibacter tibetensis strain 1351t, a radiation-resistant bacterium from tibet plateau.</title>
        <authorList>
            <person name="Dai J."/>
        </authorList>
    </citation>
    <scope>NUCLEOTIDE SEQUENCE [LARGE SCALE GENOMIC DNA]</scope>
    <source>
        <strain evidence="4 5">1351</strain>
    </source>
</reference>
<name>A0A0P0CSR5_9BACT</name>
<sequence>MTTVKQHPVLQSRGPQTFSSLLDTFFQDSVNNRRVQGFTPAVDLWETEKSFELELALPGVTKENIAVEFEDGVLRVSGERAFKKENQEQKYHRVENLYGKFRRSFQLPENVDAAAINAQFENGVLHISVPKVEEKVVKHQIFVK</sequence>
<organism evidence="4 5">
    <name type="scientific">Rufibacter tibetensis</name>
    <dbReference type="NCBI Taxonomy" id="512763"/>
    <lineage>
        <taxon>Bacteria</taxon>
        <taxon>Pseudomonadati</taxon>
        <taxon>Bacteroidota</taxon>
        <taxon>Cytophagia</taxon>
        <taxon>Cytophagales</taxon>
        <taxon>Hymenobacteraceae</taxon>
        <taxon>Rufibacter</taxon>
    </lineage>
</organism>
<dbReference type="Proteomes" id="UP000061382">
    <property type="component" value="Chromosome"/>
</dbReference>
<dbReference type="InterPro" id="IPR008978">
    <property type="entry name" value="HSP20-like_chaperone"/>
</dbReference>
<dbReference type="Gene3D" id="2.60.40.790">
    <property type="match status" value="1"/>
</dbReference>
<evidence type="ECO:0000313" key="5">
    <source>
        <dbReference type="Proteomes" id="UP000061382"/>
    </source>
</evidence>
<dbReference type="CDD" id="cd06464">
    <property type="entry name" value="ACD_sHsps-like"/>
    <property type="match status" value="1"/>
</dbReference>
<dbReference type="STRING" id="512763.DC20_11845"/>
<dbReference type="SUPFAM" id="SSF49764">
    <property type="entry name" value="HSP20-like chaperones"/>
    <property type="match status" value="1"/>
</dbReference>
<accession>A0A0P0CSR5</accession>
<feature type="domain" description="SHSP" evidence="3">
    <location>
        <begin position="33"/>
        <end position="144"/>
    </location>
</feature>
<protein>
    <recommendedName>
        <fullName evidence="3">SHSP domain-containing protein</fullName>
    </recommendedName>
</protein>
<dbReference type="PATRIC" id="fig|512763.3.peg.2598"/>
<dbReference type="EMBL" id="CP012643">
    <property type="protein sequence ID" value="ALI99539.1"/>
    <property type="molecule type" value="Genomic_DNA"/>
</dbReference>
<dbReference type="InterPro" id="IPR031107">
    <property type="entry name" value="Small_HSP"/>
</dbReference>
<comment type="similarity">
    <text evidence="1 2">Belongs to the small heat shock protein (HSP20) family.</text>
</comment>